<gene>
    <name evidence="1" type="ORF">YSA_03775</name>
</gene>
<accession>I3UTI8</accession>
<evidence type="ECO:0000313" key="2">
    <source>
        <dbReference type="Proteomes" id="UP000005268"/>
    </source>
</evidence>
<sequence length="41" mass="4372">MKSRWSSILGDQVEIQDRVAFFAGSPASTGSLQAAQAALYL</sequence>
<dbReference type="PATRIC" id="fig|231023.4.peg.1805"/>
<reference evidence="1 2" key="1">
    <citation type="journal article" date="2012" name="J. Bacteriol.">
        <title>Complete Genome Sequence of the Naphthalene-Degrading Pseudomonas putida Strain ND6.</title>
        <authorList>
            <person name="Li S."/>
            <person name="Zhao H."/>
            <person name="Li Y."/>
            <person name="Niu S."/>
            <person name="Cai B."/>
        </authorList>
    </citation>
    <scope>NUCLEOTIDE SEQUENCE [LARGE SCALE GENOMIC DNA]</scope>
    <source>
        <strain evidence="1 2">ND6</strain>
    </source>
</reference>
<dbReference type="Proteomes" id="UP000005268">
    <property type="component" value="Chromosome"/>
</dbReference>
<protein>
    <submittedName>
        <fullName evidence="1">Uncharacterized protein</fullName>
    </submittedName>
</protein>
<evidence type="ECO:0000313" key="1">
    <source>
        <dbReference type="EMBL" id="AFK68809.1"/>
    </source>
</evidence>
<name>I3UTI8_PSEPU</name>
<proteinExistence type="predicted"/>
<organism evidence="1 2">
    <name type="scientific">Pseudomonas putida ND6</name>
    <dbReference type="NCBI Taxonomy" id="231023"/>
    <lineage>
        <taxon>Bacteria</taxon>
        <taxon>Pseudomonadati</taxon>
        <taxon>Pseudomonadota</taxon>
        <taxon>Gammaproteobacteria</taxon>
        <taxon>Pseudomonadales</taxon>
        <taxon>Pseudomonadaceae</taxon>
        <taxon>Pseudomonas</taxon>
    </lineage>
</organism>
<dbReference type="EMBL" id="CP003588">
    <property type="protein sequence ID" value="AFK68809.1"/>
    <property type="molecule type" value="Genomic_DNA"/>
</dbReference>
<dbReference type="AlphaFoldDB" id="I3UTI8"/>
<dbReference type="KEGG" id="ppi:YSA_03775"/>
<dbReference type="HOGENOM" id="CLU_3275388_0_0_6"/>